<gene>
    <name evidence="2" type="ORF">F511_21902</name>
</gene>
<keyword evidence="3" id="KW-1185">Reference proteome</keyword>
<accession>A0A2Z7BDJ5</accession>
<organism evidence="2 3">
    <name type="scientific">Dorcoceras hygrometricum</name>
    <dbReference type="NCBI Taxonomy" id="472368"/>
    <lineage>
        <taxon>Eukaryota</taxon>
        <taxon>Viridiplantae</taxon>
        <taxon>Streptophyta</taxon>
        <taxon>Embryophyta</taxon>
        <taxon>Tracheophyta</taxon>
        <taxon>Spermatophyta</taxon>
        <taxon>Magnoliopsida</taxon>
        <taxon>eudicotyledons</taxon>
        <taxon>Gunneridae</taxon>
        <taxon>Pentapetalae</taxon>
        <taxon>asterids</taxon>
        <taxon>lamiids</taxon>
        <taxon>Lamiales</taxon>
        <taxon>Gesneriaceae</taxon>
        <taxon>Didymocarpoideae</taxon>
        <taxon>Trichosporeae</taxon>
        <taxon>Loxocarpinae</taxon>
        <taxon>Dorcoceras</taxon>
    </lineage>
</organism>
<dbReference type="Proteomes" id="UP000250235">
    <property type="component" value="Unassembled WGS sequence"/>
</dbReference>
<feature type="region of interest" description="Disordered" evidence="1">
    <location>
        <begin position="397"/>
        <end position="419"/>
    </location>
</feature>
<name>A0A2Z7BDJ5_9LAMI</name>
<evidence type="ECO:0008006" key="4">
    <source>
        <dbReference type="Google" id="ProtNLM"/>
    </source>
</evidence>
<dbReference type="OrthoDB" id="1227218at2759"/>
<sequence length="1041" mass="113809">MASSYYTNTLHVNFESILAMDDTGMVSMFQALMASVLEGFLGCPAVIYEAALVDFFENASVRYGVVISTVAGQLVEISEEWFVETFELPAVGLADLSEIPKDVIFDAKSIVSLSGEPVSTSGKKKEMKIQFRLLCDIMAKTISVKVGSSNAITVEKFLMLTAIVCGVRINWISVLFNIFKNMVTPGSKQAKGFVVKISLLLENVPNLELGESSEFPSSRILTEKAVHRYIVLNDKVGAEEVAAAPKVKKAPIKRAASKKRLAASAVGETVLKKKWTSKKKSGSSKENEEMVAVALEAVPIQMIAQIPTAPAADDEVEEQPADEVATATGEQEPAAKCVDEKMADTSADEEIVVENLTEPAVETTAEEIRTTSADDVDIIVEQVIAETAQMGPDEEVHEVGTSDVGDQLAGTTDDSVPCDTEDEEMETIVVGDQQLQTVDAADSRADAAADYCVEEPVEETETETGELSADEATSLEDIFLTIPVDFPIPSISVEVTKITLGKDIKIPGVDERTWYPAILPQIPVYDKGKEPLLEKDPVKGNTVKEQILLTLADIECLVKLREQVIDEVAKFFYSFSFKRLAQLQIDDSYFAKEELVLSWAEAESTGVALQRKLNFVPGEGSSATDLKIMDKLSDIHSFVLEELKEQEKAHGLTWKKTCCSKIFEGRPRDRGAVIARTNTNTPSKCWVRTMILVDGVWVVEPCSDHWVKIPRPIVNNEVPSLFSRLSTADITSFVASIASERTVLRSVQITLSSAVSQHIPSAAGTDFVAQRVPMVLDQRHFSSSSSDESMHFDYHDTAATAFYLPVTATPDVTEALAQLRASIEQIRERDDGAKLKDTLQLHLHGIEKRFTARFDDQDKVLGALRKDSHDQRSLLLLDIKSSQKQVSTQIATAALDTVDVTRVAKELDAKITYLDGQVAAIRSELFDFRAKVMEYYLNLSTQLGDLVDYIRGGDAKKGEGSSSHPQPPPDDQGRGSGNSGGDNVRTTDIVDRYSGPMSREGHSRGRSGGRRSSGNRGGSSKRKYPSNGGGSFRRSVEDWLG</sequence>
<feature type="region of interest" description="Disordered" evidence="1">
    <location>
        <begin position="954"/>
        <end position="1041"/>
    </location>
</feature>
<evidence type="ECO:0000313" key="3">
    <source>
        <dbReference type="Proteomes" id="UP000250235"/>
    </source>
</evidence>
<proteinExistence type="predicted"/>
<reference evidence="2 3" key="1">
    <citation type="journal article" date="2015" name="Proc. Natl. Acad. Sci. U.S.A.">
        <title>The resurrection genome of Boea hygrometrica: A blueprint for survival of dehydration.</title>
        <authorList>
            <person name="Xiao L."/>
            <person name="Yang G."/>
            <person name="Zhang L."/>
            <person name="Yang X."/>
            <person name="Zhao S."/>
            <person name="Ji Z."/>
            <person name="Zhou Q."/>
            <person name="Hu M."/>
            <person name="Wang Y."/>
            <person name="Chen M."/>
            <person name="Xu Y."/>
            <person name="Jin H."/>
            <person name="Xiao X."/>
            <person name="Hu G."/>
            <person name="Bao F."/>
            <person name="Hu Y."/>
            <person name="Wan P."/>
            <person name="Li L."/>
            <person name="Deng X."/>
            <person name="Kuang T."/>
            <person name="Xiang C."/>
            <person name="Zhu J.K."/>
            <person name="Oliver M.J."/>
            <person name="He Y."/>
        </authorList>
    </citation>
    <scope>NUCLEOTIDE SEQUENCE [LARGE SCALE GENOMIC DNA]</scope>
    <source>
        <strain evidence="3">cv. XS01</strain>
    </source>
</reference>
<dbReference type="EMBL" id="KV006449">
    <property type="protein sequence ID" value="KZV32553.1"/>
    <property type="molecule type" value="Genomic_DNA"/>
</dbReference>
<evidence type="ECO:0000256" key="1">
    <source>
        <dbReference type="SAM" id="MobiDB-lite"/>
    </source>
</evidence>
<evidence type="ECO:0000313" key="2">
    <source>
        <dbReference type="EMBL" id="KZV32553.1"/>
    </source>
</evidence>
<protein>
    <recommendedName>
        <fullName evidence="4">Dystroglycan-like</fullName>
    </recommendedName>
</protein>
<dbReference type="AlphaFoldDB" id="A0A2Z7BDJ5"/>